<dbReference type="Pfam" id="PF00078">
    <property type="entry name" value="RVT_1"/>
    <property type="match status" value="1"/>
</dbReference>
<feature type="domain" description="Reverse transcriptase" evidence="7">
    <location>
        <begin position="1"/>
        <end position="65"/>
    </location>
</feature>
<dbReference type="Pfam" id="PF17917">
    <property type="entry name" value="RT_RNaseH"/>
    <property type="match status" value="1"/>
</dbReference>
<evidence type="ECO:0000313" key="8">
    <source>
        <dbReference type="EMBL" id="KAJ8655623.1"/>
    </source>
</evidence>
<dbReference type="CDD" id="cd09274">
    <property type="entry name" value="RNase_HI_RT_Ty3"/>
    <property type="match status" value="1"/>
</dbReference>
<dbReference type="SUPFAM" id="SSF56672">
    <property type="entry name" value="DNA/RNA polymerases"/>
    <property type="match status" value="1"/>
</dbReference>
<evidence type="ECO:0000256" key="2">
    <source>
        <dbReference type="ARBA" id="ARBA00022695"/>
    </source>
</evidence>
<dbReference type="GO" id="GO:0004519">
    <property type="term" value="F:endonuclease activity"/>
    <property type="evidence" value="ECO:0007669"/>
    <property type="project" value="UniProtKB-KW"/>
</dbReference>
<dbReference type="FunFam" id="3.10.20.370:FF:000001">
    <property type="entry name" value="Retrovirus-related Pol polyprotein from transposon 17.6-like protein"/>
    <property type="match status" value="1"/>
</dbReference>
<keyword evidence="2" id="KW-0548">Nucleotidyltransferase</keyword>
<dbReference type="InterPro" id="IPR000477">
    <property type="entry name" value="RT_dom"/>
</dbReference>
<accession>A0AAD7UXT6</accession>
<evidence type="ECO:0000256" key="5">
    <source>
        <dbReference type="ARBA" id="ARBA00022801"/>
    </source>
</evidence>
<keyword evidence="5" id="KW-0378">Hydrolase</keyword>
<keyword evidence="1" id="KW-0808">Transferase</keyword>
<comment type="caution">
    <text evidence="8">The sequence shown here is derived from an EMBL/GenBank/DDBJ whole genome shotgun (WGS) entry which is preliminary data.</text>
</comment>
<gene>
    <name evidence="8" type="ORF">O0I10_008711</name>
</gene>
<dbReference type="GO" id="GO:0016787">
    <property type="term" value="F:hydrolase activity"/>
    <property type="evidence" value="ECO:0007669"/>
    <property type="project" value="UniProtKB-KW"/>
</dbReference>
<keyword evidence="4" id="KW-0255">Endonuclease</keyword>
<dbReference type="GeneID" id="83216118"/>
<protein>
    <recommendedName>
        <fullName evidence="7">Reverse transcriptase domain-containing protein</fullName>
    </recommendedName>
</protein>
<dbReference type="Gene3D" id="3.30.70.270">
    <property type="match status" value="2"/>
</dbReference>
<organism evidence="8 9">
    <name type="scientific">Lichtheimia ornata</name>
    <dbReference type="NCBI Taxonomy" id="688661"/>
    <lineage>
        <taxon>Eukaryota</taxon>
        <taxon>Fungi</taxon>
        <taxon>Fungi incertae sedis</taxon>
        <taxon>Mucoromycota</taxon>
        <taxon>Mucoromycotina</taxon>
        <taxon>Mucoromycetes</taxon>
        <taxon>Mucorales</taxon>
        <taxon>Lichtheimiaceae</taxon>
        <taxon>Lichtheimia</taxon>
    </lineage>
</organism>
<dbReference type="GO" id="GO:0003964">
    <property type="term" value="F:RNA-directed DNA polymerase activity"/>
    <property type="evidence" value="ECO:0007669"/>
    <property type="project" value="UniProtKB-KW"/>
</dbReference>
<dbReference type="EMBL" id="JARTCD010000047">
    <property type="protein sequence ID" value="KAJ8655623.1"/>
    <property type="molecule type" value="Genomic_DNA"/>
</dbReference>
<keyword evidence="9" id="KW-1185">Reference proteome</keyword>
<dbReference type="FunFam" id="3.30.70.270:FF:000020">
    <property type="entry name" value="Transposon Tf2-6 polyprotein-like Protein"/>
    <property type="match status" value="1"/>
</dbReference>
<dbReference type="PANTHER" id="PTHR37984">
    <property type="entry name" value="PROTEIN CBG26694"/>
    <property type="match status" value="1"/>
</dbReference>
<proteinExistence type="predicted"/>
<dbReference type="RefSeq" id="XP_058340536.1">
    <property type="nucleotide sequence ID" value="XM_058488713.1"/>
</dbReference>
<dbReference type="PROSITE" id="PS50878">
    <property type="entry name" value="RT_POL"/>
    <property type="match status" value="1"/>
</dbReference>
<evidence type="ECO:0000256" key="4">
    <source>
        <dbReference type="ARBA" id="ARBA00022759"/>
    </source>
</evidence>
<dbReference type="InterPro" id="IPR043128">
    <property type="entry name" value="Rev_trsase/Diguanyl_cyclase"/>
</dbReference>
<dbReference type="Proteomes" id="UP001234581">
    <property type="component" value="Unassembled WGS sequence"/>
</dbReference>
<reference evidence="8 9" key="1">
    <citation type="submission" date="2023-03" db="EMBL/GenBank/DDBJ databases">
        <title>Genome sequence of Lichtheimia ornata CBS 291.66.</title>
        <authorList>
            <person name="Mohabir J.T."/>
            <person name="Shea T.P."/>
            <person name="Kurbessoian T."/>
            <person name="Berby B."/>
            <person name="Fontaine J."/>
            <person name="Livny J."/>
            <person name="Gnirke A."/>
            <person name="Stajich J.E."/>
            <person name="Cuomo C.A."/>
        </authorList>
    </citation>
    <scope>NUCLEOTIDE SEQUENCE [LARGE SCALE GENOMIC DNA]</scope>
    <source>
        <strain evidence="8">CBS 291.66</strain>
    </source>
</reference>
<dbReference type="InterPro" id="IPR041373">
    <property type="entry name" value="RT_RNaseH"/>
</dbReference>
<dbReference type="InterPro" id="IPR050951">
    <property type="entry name" value="Retrovirus_Pol_polyprotein"/>
</dbReference>
<name>A0AAD7UXT6_9FUNG</name>
<evidence type="ECO:0000313" key="9">
    <source>
        <dbReference type="Proteomes" id="UP001234581"/>
    </source>
</evidence>
<keyword evidence="3" id="KW-0540">Nuclease</keyword>
<evidence type="ECO:0000259" key="7">
    <source>
        <dbReference type="PROSITE" id="PS50878"/>
    </source>
</evidence>
<keyword evidence="6" id="KW-0695">RNA-directed DNA polymerase</keyword>
<dbReference type="AlphaFoldDB" id="A0AAD7UXT6"/>
<dbReference type="InterPro" id="IPR043502">
    <property type="entry name" value="DNA/RNA_pol_sf"/>
</dbReference>
<evidence type="ECO:0000256" key="6">
    <source>
        <dbReference type="ARBA" id="ARBA00022918"/>
    </source>
</evidence>
<dbReference type="PANTHER" id="PTHR37984:SF5">
    <property type="entry name" value="PROTEIN NYNRIN-LIKE"/>
    <property type="match status" value="1"/>
</dbReference>
<evidence type="ECO:0000256" key="1">
    <source>
        <dbReference type="ARBA" id="ARBA00022679"/>
    </source>
</evidence>
<sequence>MSTLLKDMPFATAFVDDIVIFSKTMDEHIPHVEAVIKALTNVNLVLNPDKCHFAQKSVYLLGFCVSADGRTLDHRKVTNVLEWPVPKSIKEVQSFLGVVNYFQQHIPNRSLLMAPLSALTTKKVLKPSDWTPLCQTRFDQLKELLTKVPTLGHPDLRYPFAVATDASDVGIGAALFQVIDGKKRYIAFMARSLNKHQRRYNIFKRLLLVVFALQKFHKYLWGSKFQLFTDHQALVYLHSQKLANDMMARWMATLIDYNFEVVHIPGADNTLPDHMSRLYPEGPRLEGGNLDIIGTIPGVTQQSPMGKQLDKKKKHAIRRTLRSQSKNQSMELPMHLDTKQPTPLTGLLTQDYIPDMWTPPPNERQKILDEHHLLGHYVRRCFNCQMFNVSRSGFHPLEINRSKASW</sequence>
<evidence type="ECO:0000256" key="3">
    <source>
        <dbReference type="ARBA" id="ARBA00022722"/>
    </source>
</evidence>